<comment type="caution">
    <text evidence="3">The sequence shown here is derived from an EMBL/GenBank/DDBJ whole genome shotgun (WGS) entry which is preliminary data.</text>
</comment>
<dbReference type="Gene3D" id="3.30.70.120">
    <property type="match status" value="1"/>
</dbReference>
<dbReference type="Proteomes" id="UP000019494">
    <property type="component" value="Unassembled WGS sequence"/>
</dbReference>
<organism evidence="3 4">
    <name type="scientific">Intrasporangium chromatireducens Q5-1</name>
    <dbReference type="NCBI Taxonomy" id="584657"/>
    <lineage>
        <taxon>Bacteria</taxon>
        <taxon>Bacillati</taxon>
        <taxon>Actinomycetota</taxon>
        <taxon>Actinomycetes</taxon>
        <taxon>Micrococcales</taxon>
        <taxon>Intrasporangiaceae</taxon>
        <taxon>Intrasporangium</taxon>
    </lineage>
</organism>
<dbReference type="EMBL" id="AWQS01000118">
    <property type="protein sequence ID" value="EWT05377.1"/>
    <property type="molecule type" value="Genomic_DNA"/>
</dbReference>
<reference evidence="4" key="1">
    <citation type="submission" date="2013-08" db="EMBL/GenBank/DDBJ databases">
        <title>Intrasporangium oryzae NRRL B-24470.</title>
        <authorList>
            <person name="Liu H."/>
            <person name="Wang G."/>
        </authorList>
    </citation>
    <scope>NUCLEOTIDE SEQUENCE [LARGE SCALE GENOMIC DNA]</scope>
    <source>
        <strain evidence="4">Q5-1</strain>
    </source>
</reference>
<dbReference type="SUPFAM" id="SSF102705">
    <property type="entry name" value="NIF3 (NGG1p interacting factor 3)-like"/>
    <property type="match status" value="1"/>
</dbReference>
<evidence type="ECO:0000256" key="1">
    <source>
        <dbReference type="ARBA" id="ARBA00011643"/>
    </source>
</evidence>
<dbReference type="PANTHER" id="PTHR41774:SF1">
    <property type="entry name" value="NGG1P INTERACTING FACTOR NIF3"/>
    <property type="match status" value="1"/>
</dbReference>
<proteinExistence type="predicted"/>
<evidence type="ECO:0000313" key="4">
    <source>
        <dbReference type="Proteomes" id="UP000019494"/>
    </source>
</evidence>
<protein>
    <submittedName>
        <fullName evidence="3">Uncharacterized protein</fullName>
    </submittedName>
</protein>
<dbReference type="InterPro" id="IPR015867">
    <property type="entry name" value="N-reg_PII/ATP_PRibTrfase_C"/>
</dbReference>
<sequence>MTDSSSSPAGSRYSPGEVDTANTSNQREDLDVLVFYVPVDDTEQVLAAVFAAGAGAIGNYRDCAFVVTGTGQFRPVAGATPAIGDVDRLEHVAENRVELVLPRRLRAKVVAALRAAHPYEEPAFHILESAPLS</sequence>
<evidence type="ECO:0000313" key="3">
    <source>
        <dbReference type="EMBL" id="EWT05377.1"/>
    </source>
</evidence>
<dbReference type="InterPro" id="IPR036069">
    <property type="entry name" value="DUF34/NIF3_sf"/>
</dbReference>
<feature type="region of interest" description="Disordered" evidence="2">
    <location>
        <begin position="1"/>
        <end position="23"/>
    </location>
</feature>
<dbReference type="AlphaFoldDB" id="W9GJP3"/>
<feature type="compositionally biased region" description="Low complexity" evidence="2">
    <location>
        <begin position="1"/>
        <end position="16"/>
    </location>
</feature>
<comment type="subunit">
    <text evidence="1">Homohexamer.</text>
</comment>
<dbReference type="RefSeq" id="WP_240474324.1">
    <property type="nucleotide sequence ID" value="NZ_AWQS01000118.1"/>
</dbReference>
<name>W9GJP3_9MICO</name>
<keyword evidence="4" id="KW-1185">Reference proteome</keyword>
<dbReference type="FunFam" id="3.30.70.120:FF:000006">
    <property type="entry name" value="GTP cyclohydrolase 1 type 2 homolog"/>
    <property type="match status" value="1"/>
</dbReference>
<dbReference type="PANTHER" id="PTHR41774">
    <property type="match status" value="1"/>
</dbReference>
<accession>W9GJP3</accession>
<evidence type="ECO:0000256" key="2">
    <source>
        <dbReference type="SAM" id="MobiDB-lite"/>
    </source>
</evidence>
<gene>
    <name evidence="3" type="ORF">N864_17020</name>
</gene>